<dbReference type="KEGG" id="pmic:NW74_03815"/>
<evidence type="ECO:0000259" key="10">
    <source>
        <dbReference type="Pfam" id="PF12390"/>
    </source>
</evidence>
<dbReference type="HAMAP" id="MF_00423">
    <property type="entry name" value="SelA"/>
    <property type="match status" value="1"/>
</dbReference>
<dbReference type="GO" id="GO:0001717">
    <property type="term" value="P:conversion of seryl-tRNAsec to selenocys-tRNAsec"/>
    <property type="evidence" value="ECO:0007669"/>
    <property type="project" value="UniProtKB-UniRule"/>
</dbReference>
<sequence>MEKTMNLYKMIPKVDQILDNKVIKDLLDKNSKNLVMESIHEELDNIRNNISNGYDKNIISNKIENLIDNIKDNLMNKKTFSLRNVVNASGVVIHTNLGRSVLNDEILENVKNISVGYSNLEYDLEKGERGSRYSHLSEIIKKITGAEDCMVVNNNAAAVMLILSTMAKGKNVITSRSELVEIGGSFRIPDVCRESGAELKEIGTTNKTHLSDYENAIDENTAALFKVHQSNFKILGFTESVSSFELNSLKEKYNIPIIEDLGSGVLIDLSKYGLSHEPTVQECIKNGVDVVSFSGDKLLGGVQAGIIVGKKEYIEKMKKNQLTRALRVDKFTLSALEAVFSYYIDEELAISKIPTLNMLTIKIDELYSKAQKFIEYLGSNNEFSYEIIDIDSEVGAGSLPTQKLPSKAVKVISKSFTENELEEKLRNNKIPIIARIHKGNLIFDIRTIFENEFCIIKDALNSLIGE</sequence>
<dbReference type="InterPro" id="IPR025862">
    <property type="entry name" value="SelA_trans_N_dom"/>
</dbReference>
<comment type="catalytic activity">
    <reaction evidence="8">
        <text>L-seryl-tRNA(Sec) + selenophosphate + H(+) = L-selenocysteinyl-tRNA(Sec) + phosphate</text>
        <dbReference type="Rhea" id="RHEA:22728"/>
        <dbReference type="Rhea" id="RHEA-COMP:9742"/>
        <dbReference type="Rhea" id="RHEA-COMP:9743"/>
        <dbReference type="ChEBI" id="CHEBI:15378"/>
        <dbReference type="ChEBI" id="CHEBI:16144"/>
        <dbReference type="ChEBI" id="CHEBI:43474"/>
        <dbReference type="ChEBI" id="CHEBI:78533"/>
        <dbReference type="ChEBI" id="CHEBI:78573"/>
        <dbReference type="EC" id="2.9.1.1"/>
    </reaction>
</comment>
<organism evidence="11 12">
    <name type="scientific">Parvimonas micra</name>
    <dbReference type="NCBI Taxonomy" id="33033"/>
    <lineage>
        <taxon>Bacteria</taxon>
        <taxon>Bacillati</taxon>
        <taxon>Bacillota</taxon>
        <taxon>Tissierellia</taxon>
        <taxon>Tissierellales</taxon>
        <taxon>Peptoniphilaceae</taxon>
        <taxon>Parvimonas</taxon>
    </lineage>
</organism>
<evidence type="ECO:0000256" key="4">
    <source>
        <dbReference type="ARBA" id="ARBA00022898"/>
    </source>
</evidence>
<evidence type="ECO:0000313" key="12">
    <source>
        <dbReference type="Proteomes" id="UP000031386"/>
    </source>
</evidence>
<dbReference type="EC" id="2.9.1.1" evidence="8"/>
<dbReference type="InterPro" id="IPR018319">
    <property type="entry name" value="SelA-like"/>
</dbReference>
<proteinExistence type="inferred from homology"/>
<reference evidence="11 12" key="1">
    <citation type="submission" date="2014-10" db="EMBL/GenBank/DDBJ databases">
        <title>Complete genome sequence of Parvimonas micra KCOM 1535 (= ChDC B708).</title>
        <authorList>
            <person name="Kook J.-K."/>
            <person name="Park S.-N."/>
            <person name="Lim Y.K."/>
            <person name="Roh H."/>
        </authorList>
    </citation>
    <scope>NUCLEOTIDE SEQUENCE [LARGE SCALE GENOMIC DNA]</scope>
    <source>
        <strain evidence="12">KCOM 1535 / ChDC B708</strain>
    </source>
</reference>
<dbReference type="GO" id="GO:0004125">
    <property type="term" value="F:L-seryl-tRNA(Sec) selenium transferase activity"/>
    <property type="evidence" value="ECO:0007669"/>
    <property type="project" value="UniProtKB-UniRule"/>
</dbReference>
<comment type="function">
    <text evidence="8">Converts seryl-tRNA(Sec) to selenocysteinyl-tRNA(Sec) required for selenoprotein biosynthesis.</text>
</comment>
<comment type="pathway">
    <text evidence="8">Aminoacyl-tRNA biosynthesis; selenocysteinyl-tRNA(Sec) biosynthesis; selenocysteinyl-tRNA(Sec) from L-seryl-tRNA(Sec) (bacterial route): step 1/1.</text>
</comment>
<comment type="similarity">
    <text evidence="7 8">Belongs to the SelA family.</text>
</comment>
<feature type="modified residue" description="N6-(pyridoxal phosphate)lysine" evidence="8 9">
    <location>
        <position position="297"/>
    </location>
</feature>
<keyword evidence="12" id="KW-1185">Reference proteome</keyword>
<evidence type="ECO:0000256" key="2">
    <source>
        <dbReference type="ARBA" id="ARBA00022490"/>
    </source>
</evidence>
<name>A0A0B4S205_9FIRM</name>
<dbReference type="InterPro" id="IPR015424">
    <property type="entry name" value="PyrdxlP-dep_Trfase"/>
</dbReference>
<dbReference type="EMBL" id="CP009761">
    <property type="protein sequence ID" value="AIZ36524.1"/>
    <property type="molecule type" value="Genomic_DNA"/>
</dbReference>
<dbReference type="InterPro" id="IPR015421">
    <property type="entry name" value="PyrdxlP-dep_Trfase_major"/>
</dbReference>
<dbReference type="Pfam" id="PF03841">
    <property type="entry name" value="SelA"/>
    <property type="match status" value="1"/>
</dbReference>
<comment type="subcellular location">
    <subcellularLocation>
        <location evidence="8">Cytoplasm</location>
    </subcellularLocation>
</comment>
<keyword evidence="6 8" id="KW-0711">Selenium</keyword>
<evidence type="ECO:0000256" key="6">
    <source>
        <dbReference type="ARBA" id="ARBA00023266"/>
    </source>
</evidence>
<dbReference type="UniPathway" id="UPA00906">
    <property type="reaction ID" value="UER00896"/>
</dbReference>
<evidence type="ECO:0000256" key="5">
    <source>
        <dbReference type="ARBA" id="ARBA00022917"/>
    </source>
</evidence>
<evidence type="ECO:0000256" key="9">
    <source>
        <dbReference type="PIRSR" id="PIRSR618319-50"/>
    </source>
</evidence>
<dbReference type="SUPFAM" id="SSF53383">
    <property type="entry name" value="PLP-dependent transferases"/>
    <property type="match status" value="1"/>
</dbReference>
<dbReference type="Proteomes" id="UP000031386">
    <property type="component" value="Chromosome"/>
</dbReference>
<evidence type="ECO:0000313" key="11">
    <source>
        <dbReference type="EMBL" id="AIZ36524.1"/>
    </source>
</evidence>
<keyword evidence="3 8" id="KW-0808">Transferase</keyword>
<keyword evidence="4 8" id="KW-0663">Pyridoxal phosphate</keyword>
<dbReference type="InterPro" id="IPR004534">
    <property type="entry name" value="SelA_trans"/>
</dbReference>
<gene>
    <name evidence="8" type="primary">selA</name>
    <name evidence="11" type="ORF">NW74_03815</name>
</gene>
<dbReference type="Pfam" id="PF12390">
    <property type="entry name" value="Se-cys_synth_N"/>
    <property type="match status" value="1"/>
</dbReference>
<dbReference type="Gene3D" id="3.40.640.10">
    <property type="entry name" value="Type I PLP-dependent aspartate aminotransferase-like (Major domain)"/>
    <property type="match status" value="1"/>
</dbReference>
<evidence type="ECO:0000256" key="8">
    <source>
        <dbReference type="HAMAP-Rule" id="MF_00423"/>
    </source>
</evidence>
<dbReference type="Gene3D" id="3.90.1150.180">
    <property type="match status" value="1"/>
</dbReference>
<keyword evidence="2 8" id="KW-0963">Cytoplasm</keyword>
<evidence type="ECO:0000256" key="3">
    <source>
        <dbReference type="ARBA" id="ARBA00022679"/>
    </source>
</evidence>
<comment type="cofactor">
    <cofactor evidence="1 8 9">
        <name>pyridoxal 5'-phosphate</name>
        <dbReference type="ChEBI" id="CHEBI:597326"/>
    </cofactor>
</comment>
<dbReference type="GO" id="GO:0001514">
    <property type="term" value="P:selenocysteine incorporation"/>
    <property type="evidence" value="ECO:0007669"/>
    <property type="project" value="UniProtKB-UniRule"/>
</dbReference>
<dbReference type="PANTHER" id="PTHR32328">
    <property type="entry name" value="L-SERYL-TRNA(SEC) SELENIUM TRANSFERASE"/>
    <property type="match status" value="1"/>
</dbReference>
<protein>
    <recommendedName>
        <fullName evidence="8">L-seryl-tRNA(Sec) selenium transferase</fullName>
        <ecNumber evidence="8">2.9.1.1</ecNumber>
    </recommendedName>
    <alternativeName>
        <fullName evidence="8">Selenocysteine synthase</fullName>
        <shortName evidence="8">Sec synthase</shortName>
    </alternativeName>
    <alternativeName>
        <fullName evidence="8">Selenocysteinyl-tRNA(Sec) synthase</fullName>
    </alternativeName>
</protein>
<dbReference type="AlphaFoldDB" id="A0A0B4S205"/>
<keyword evidence="5 8" id="KW-0648">Protein biosynthesis</keyword>
<accession>A0A0B4S205</accession>
<dbReference type="GO" id="GO:0005737">
    <property type="term" value="C:cytoplasm"/>
    <property type="evidence" value="ECO:0007669"/>
    <property type="project" value="UniProtKB-SubCell"/>
</dbReference>
<evidence type="ECO:0000256" key="1">
    <source>
        <dbReference type="ARBA" id="ARBA00001933"/>
    </source>
</evidence>
<feature type="domain" description="L-seryl-tRNA selenium transferase N-terminal" evidence="10">
    <location>
        <begin position="8"/>
        <end position="47"/>
    </location>
</feature>
<dbReference type="STRING" id="33033.NW74_03815"/>
<evidence type="ECO:0000256" key="7">
    <source>
        <dbReference type="ARBA" id="ARBA00044507"/>
    </source>
</evidence>
<dbReference type="NCBIfam" id="TIGR00474">
    <property type="entry name" value="selA"/>
    <property type="match status" value="1"/>
</dbReference>
<dbReference type="PANTHER" id="PTHR32328:SF0">
    <property type="entry name" value="L-SERYL-TRNA(SEC) SELENIUM TRANSFERASE"/>
    <property type="match status" value="1"/>
</dbReference>